<feature type="compositionally biased region" description="Low complexity" evidence="1">
    <location>
        <begin position="584"/>
        <end position="593"/>
    </location>
</feature>
<organism evidence="3 4">
    <name type="scientific">Handroanthus impetiginosus</name>
    <dbReference type="NCBI Taxonomy" id="429701"/>
    <lineage>
        <taxon>Eukaryota</taxon>
        <taxon>Viridiplantae</taxon>
        <taxon>Streptophyta</taxon>
        <taxon>Embryophyta</taxon>
        <taxon>Tracheophyta</taxon>
        <taxon>Spermatophyta</taxon>
        <taxon>Magnoliopsida</taxon>
        <taxon>eudicotyledons</taxon>
        <taxon>Gunneridae</taxon>
        <taxon>Pentapetalae</taxon>
        <taxon>asterids</taxon>
        <taxon>lamiids</taxon>
        <taxon>Lamiales</taxon>
        <taxon>Bignoniaceae</taxon>
        <taxon>Crescentiina</taxon>
        <taxon>Tabebuia alliance</taxon>
        <taxon>Handroanthus</taxon>
    </lineage>
</organism>
<feature type="region of interest" description="Disordered" evidence="1">
    <location>
        <begin position="431"/>
        <end position="450"/>
    </location>
</feature>
<feature type="region of interest" description="Disordered" evidence="1">
    <location>
        <begin position="460"/>
        <end position="496"/>
    </location>
</feature>
<feature type="region of interest" description="Disordered" evidence="1">
    <location>
        <begin position="356"/>
        <end position="377"/>
    </location>
</feature>
<dbReference type="Gene3D" id="1.20.1270.60">
    <property type="entry name" value="Arfaptin homology (AH) domain/BAR domain"/>
    <property type="match status" value="1"/>
</dbReference>
<dbReference type="Proteomes" id="UP000231279">
    <property type="component" value="Unassembled WGS sequence"/>
</dbReference>
<feature type="domain" description="BAR" evidence="2">
    <location>
        <begin position="25"/>
        <end position="234"/>
    </location>
</feature>
<dbReference type="AlphaFoldDB" id="A0A2G9G8T9"/>
<accession>A0A2G9G8T9</accession>
<feature type="compositionally biased region" description="Polar residues" evidence="1">
    <location>
        <begin position="559"/>
        <end position="568"/>
    </location>
</feature>
<feature type="compositionally biased region" description="Polar residues" evidence="1">
    <location>
        <begin position="479"/>
        <end position="496"/>
    </location>
</feature>
<dbReference type="PANTHER" id="PTHR34119:SF21">
    <property type="entry name" value="BAR DOMAIN-CONTAINING PROTEIN"/>
    <property type="match status" value="1"/>
</dbReference>
<dbReference type="STRING" id="429701.A0A2G9G8T9"/>
<evidence type="ECO:0000259" key="2">
    <source>
        <dbReference type="Pfam" id="PF16746"/>
    </source>
</evidence>
<name>A0A2G9G8T9_9LAMI</name>
<feature type="compositionally biased region" description="Polar residues" evidence="1">
    <location>
        <begin position="441"/>
        <end position="450"/>
    </location>
</feature>
<protein>
    <recommendedName>
        <fullName evidence="2">BAR domain-containing protein</fullName>
    </recommendedName>
</protein>
<evidence type="ECO:0000313" key="4">
    <source>
        <dbReference type="Proteomes" id="UP000231279"/>
    </source>
</evidence>
<dbReference type="PANTHER" id="PTHR34119">
    <property type="entry name" value="HYDROXYPROLINE-RICH GLYCOPROTEIN-LIKE"/>
    <property type="match status" value="1"/>
</dbReference>
<dbReference type="InterPro" id="IPR037488">
    <property type="entry name" value="At2g33490-like"/>
</dbReference>
<dbReference type="InterPro" id="IPR004148">
    <property type="entry name" value="BAR_dom"/>
</dbReference>
<comment type="caution">
    <text evidence="3">The sequence shown here is derived from an EMBL/GenBank/DDBJ whole genome shotgun (WGS) entry which is preliminary data.</text>
</comment>
<reference evidence="4" key="1">
    <citation type="journal article" date="2018" name="Gigascience">
        <title>Genome assembly of the Pink Ipe (Handroanthus impetiginosus, Bignoniaceae), a highly valued, ecologically keystone Neotropical timber forest tree.</title>
        <authorList>
            <person name="Silva-Junior O.B."/>
            <person name="Grattapaglia D."/>
            <person name="Novaes E."/>
            <person name="Collevatti R.G."/>
        </authorList>
    </citation>
    <scope>NUCLEOTIDE SEQUENCE [LARGE SCALE GENOMIC DNA]</scope>
    <source>
        <strain evidence="4">cv. UFG-1</strain>
    </source>
</reference>
<feature type="region of interest" description="Disordered" evidence="1">
    <location>
        <begin position="517"/>
        <end position="645"/>
    </location>
</feature>
<dbReference type="Pfam" id="PF16746">
    <property type="entry name" value="BAR_3"/>
    <property type="match status" value="1"/>
</dbReference>
<proteinExistence type="predicted"/>
<evidence type="ECO:0000256" key="1">
    <source>
        <dbReference type="SAM" id="MobiDB-lite"/>
    </source>
</evidence>
<dbReference type="SUPFAM" id="SSF103657">
    <property type="entry name" value="BAR/IMD domain-like"/>
    <property type="match status" value="1"/>
</dbReference>
<gene>
    <name evidence="3" type="ORF">CDL12_25787</name>
</gene>
<dbReference type="CDD" id="cd07307">
    <property type="entry name" value="BAR"/>
    <property type="match status" value="1"/>
</dbReference>
<keyword evidence="4" id="KW-1185">Reference proteome</keyword>
<dbReference type="EMBL" id="NKXS01006295">
    <property type="protein sequence ID" value="PIN01701.1"/>
    <property type="molecule type" value="Genomic_DNA"/>
</dbReference>
<dbReference type="OrthoDB" id="1925034at2759"/>
<evidence type="ECO:0000313" key="3">
    <source>
        <dbReference type="EMBL" id="PIN01701.1"/>
    </source>
</evidence>
<feature type="compositionally biased region" description="Polar residues" evidence="1">
    <location>
        <begin position="625"/>
        <end position="638"/>
    </location>
</feature>
<dbReference type="InterPro" id="IPR027267">
    <property type="entry name" value="AH/BAR_dom_sf"/>
</dbReference>
<sequence>MKSSLGKLKKLGLNKSEPKENWDHKISVHVDGLDQAAKDMKEMRTCYDSLLSAAAATANSAYEFSESLLEMGNCLLEKTAMHDYGDSGGALSMLGKVQLELQKLVDSYRSHIIMTITNPSESLLSELRKVEEMKLQCDEKREMFEYMVGQYREKGKSRHGKGETFTSQQLQVVREEYDDVARFCVFRVESLKQGQTRSLLTQAARHHAAQLNFFRKGLQSLEAVEPHIKKVAEKQHIDYELCEVDEGEKGDDERKSFETNDYGELSFDYRENKQDPDNACTSRNSVELDQLVAPSAQTSKANDVEVQINSTKNQGEQLLGQRRQAGSHSAPIYAQKFDAADRIGEMRTAMPKFSTHVLPTPADAKGSRANSSTTISSTNIPIGISKNLWHSSPLDIEKQKKFVDDHLSRRSFSKSQIAVEVNINNKHILPLPRPLTEGASAPQSDTQSGFDTEKIKRQAFSGPLATKPSSSKPLVPTSGPINSTEQPQSISGSLARVSASQAPSFVNVSHNASPPLVSSPKISELHELPRPPDSFGSKPIRSVGPVGHSAPLVNRNREVSPTNRNPFRQSREGSPLPLPQLTVSRSFSIPSSSQRATALHPGKVLESSPVMPNIEEVASPPLTPISLSNIKSPNSPQIRVNAGGG</sequence>